<organism evidence="1">
    <name type="scientific">Clostridium botulinum B str. Osaka05</name>
    <dbReference type="NCBI Taxonomy" id="1407017"/>
    <lineage>
        <taxon>Bacteria</taxon>
        <taxon>Bacillati</taxon>
        <taxon>Bacillota</taxon>
        <taxon>Clostridia</taxon>
        <taxon>Eubacteriales</taxon>
        <taxon>Clostridiaceae</taxon>
        <taxon>Clostridium</taxon>
    </lineage>
</organism>
<dbReference type="AlphaFoldDB" id="A0A0S6U7C4"/>
<name>A0A0S6U7C4_CLOBO</name>
<accession>A0A0S6U7C4</accession>
<dbReference type="Proteomes" id="UP000054164">
    <property type="component" value="Unassembled WGS sequence"/>
</dbReference>
<dbReference type="Pfam" id="PF20288">
    <property type="entry name" value="MC2"/>
    <property type="match status" value="1"/>
</dbReference>
<dbReference type="EMBL" id="DF384213">
    <property type="protein sequence ID" value="GAE02572.1"/>
    <property type="molecule type" value="Genomic_DNA"/>
</dbReference>
<dbReference type="HOGENOM" id="CLU_134406_0_1_9"/>
<gene>
    <name evidence="1" type="ORF">CBO05C_2262</name>
</gene>
<reference evidence="1" key="1">
    <citation type="submission" date="2013-10" db="EMBL/GenBank/DDBJ databases">
        <title>Draft genome sequence of Clostridium botulinum type B strain Osaka05.</title>
        <authorList>
            <person name="Sakaguchi Y."/>
            <person name="Hosomi K."/>
            <person name="Uchiyama J."/>
            <person name="Ogura Y."/>
            <person name="Sakaguchi M."/>
            <person name="Kohda T."/>
            <person name="Mukamoto M."/>
            <person name="Misawa N."/>
            <person name="Matsuzaki S."/>
            <person name="Hayashi T."/>
            <person name="Kozaki S."/>
        </authorList>
    </citation>
    <scope>NUCLEOTIDE SEQUENCE</scope>
    <source>
        <strain evidence="1">Osaka05</strain>
    </source>
</reference>
<dbReference type="RefSeq" id="WP_030035362.1">
    <property type="nucleotide sequence ID" value="NZ_DF384213.1"/>
</dbReference>
<dbReference type="InterPro" id="IPR046904">
    <property type="entry name" value="ABC-3C_MC2"/>
</dbReference>
<protein>
    <submittedName>
        <fullName evidence="1">Uncharacterized protein</fullName>
    </submittedName>
</protein>
<evidence type="ECO:0000313" key="1">
    <source>
        <dbReference type="EMBL" id="GAE02572.1"/>
    </source>
</evidence>
<sequence length="160" mass="18658">MTKKIQIFNSPEEVGVRILFILDICQKRMSKQRIMYYDYFSLHLNDLDQTQKSLHPDNPNHSSEIAIKRDLINTGLDLIIAKGLVSVKYSKSGIYYQNNQLTRPFINLFQNTYVEELKMNIATVNEFFLKYSDRQIYKYINGNIGKWTGEFENSALTGGE</sequence>
<proteinExistence type="predicted"/>